<reference evidence="3" key="1">
    <citation type="submission" date="2019-12" db="EMBL/GenBank/DDBJ databases">
        <title>Molecular cloning and characterization of snakin genes from Allium cepa.</title>
        <authorList>
            <person name="Boroun H."/>
            <person name="Siahpoosh A."/>
            <person name="Mohammadi M."/>
            <person name="Sohrabi S.M."/>
            <person name="Ghasemian Yadegari J."/>
        </authorList>
    </citation>
    <scope>NUCLEOTIDE SEQUENCE</scope>
</reference>
<feature type="chain" id="PRO_5028414234" evidence="2">
    <location>
        <begin position="23"/>
        <end position="117"/>
    </location>
</feature>
<proteinExistence type="evidence at transcript level"/>
<comment type="similarity">
    <text evidence="1">Belongs to the GASA family.</text>
</comment>
<protein>
    <submittedName>
        <fullName evidence="3">Snakin 7</fullName>
    </submittedName>
</protein>
<accession>A0A7D5SLY4</accession>
<dbReference type="Pfam" id="PF02704">
    <property type="entry name" value="GASA"/>
    <property type="match status" value="1"/>
</dbReference>
<feature type="signal peptide" evidence="2">
    <location>
        <begin position="1"/>
        <end position="22"/>
    </location>
</feature>
<dbReference type="PANTHER" id="PTHR23201">
    <property type="entry name" value="EXTENSIN, PROLINE-RICH PROTEIN"/>
    <property type="match status" value="1"/>
</dbReference>
<dbReference type="PANTHER" id="PTHR23201:SF108">
    <property type="entry name" value="GIBBERELLIN-REGULATED PROTEIN 6"/>
    <property type="match status" value="1"/>
</dbReference>
<sequence length="117" mass="13241">MATTKHILLFLLIVALFATAMAQSFKALAKEEELTKGSDFHLDRRHRGHGQGSLRSYQCPGECSRRCSRTRYRKPCLFFCNKCCAKCFCVPPGFYGHKGVCPCYNNWKTQQGGPKCP</sequence>
<dbReference type="AlphaFoldDB" id="A0A7D5SLY4"/>
<evidence type="ECO:0000256" key="1">
    <source>
        <dbReference type="ARBA" id="ARBA00010582"/>
    </source>
</evidence>
<dbReference type="EMBL" id="MN812878">
    <property type="protein sequence ID" value="QLH55397.1"/>
    <property type="molecule type" value="mRNA"/>
</dbReference>
<dbReference type="InterPro" id="IPR003854">
    <property type="entry name" value="GASA"/>
</dbReference>
<keyword evidence="2" id="KW-0732">Signal</keyword>
<organism evidence="3">
    <name type="scientific">Allium cepa</name>
    <name type="common">Onion</name>
    <dbReference type="NCBI Taxonomy" id="4679"/>
    <lineage>
        <taxon>Eukaryota</taxon>
        <taxon>Viridiplantae</taxon>
        <taxon>Streptophyta</taxon>
        <taxon>Embryophyta</taxon>
        <taxon>Tracheophyta</taxon>
        <taxon>Spermatophyta</taxon>
        <taxon>Magnoliopsida</taxon>
        <taxon>Liliopsida</taxon>
        <taxon>Asparagales</taxon>
        <taxon>Amaryllidaceae</taxon>
        <taxon>Allioideae</taxon>
        <taxon>Allieae</taxon>
        <taxon>Allium</taxon>
    </lineage>
</organism>
<name>A0A7D5SLY4_ALLCE</name>
<evidence type="ECO:0000313" key="3">
    <source>
        <dbReference type="EMBL" id="QLH55397.1"/>
    </source>
</evidence>
<evidence type="ECO:0000256" key="2">
    <source>
        <dbReference type="SAM" id="SignalP"/>
    </source>
</evidence>